<organism evidence="1 4">
    <name type="scientific">Donghicola mangrovi</name>
    <dbReference type="NCBI Taxonomy" id="2729614"/>
    <lineage>
        <taxon>Bacteria</taxon>
        <taxon>Pseudomonadati</taxon>
        <taxon>Pseudomonadota</taxon>
        <taxon>Alphaproteobacteria</taxon>
        <taxon>Rhodobacterales</taxon>
        <taxon>Roseobacteraceae</taxon>
        <taxon>Donghicola</taxon>
    </lineage>
</organism>
<comment type="caution">
    <text evidence="1">The sequence shown here is derived from an EMBL/GenBank/DDBJ whole genome shotgun (WGS) entry which is preliminary data.</text>
</comment>
<evidence type="ECO:0000313" key="1">
    <source>
        <dbReference type="EMBL" id="NVO22567.1"/>
    </source>
</evidence>
<reference evidence="3 4" key="1">
    <citation type="submission" date="2020-04" db="EMBL/GenBank/DDBJ databases">
        <title>Donghicola sp., a member of the Rhodobacteraceae family isolated from mangrove forest in Thailand.</title>
        <authorList>
            <person name="Charoenyingcharoen P."/>
            <person name="Yukphan P."/>
        </authorList>
    </citation>
    <scope>NUCLEOTIDE SEQUENCE [LARGE SCALE GENOMIC DNA]</scope>
    <source>
        <strain evidence="1 4">B5-SW-15</strain>
        <strain evidence="2 3">C2-DW-16</strain>
    </source>
</reference>
<evidence type="ECO:0000313" key="4">
    <source>
        <dbReference type="Proteomes" id="UP000592216"/>
    </source>
</evidence>
<accession>A0A850PZ67</accession>
<dbReference type="Proteomes" id="UP000523601">
    <property type="component" value="Unassembled WGS sequence"/>
</dbReference>
<name>A0A850PZ67_9RHOB</name>
<sequence>MLRAQLYVASMAMEASSVIFMRVMGMNGLWSVPSTENTRMVTEKQTAFLKSGQKAFDAVMSGKPLDAVVMAAAKPLRSKTSANQKRLTRLGPRRTF</sequence>
<dbReference type="EMBL" id="JABCJD010000001">
    <property type="protein sequence ID" value="NVO25839.1"/>
    <property type="molecule type" value="Genomic_DNA"/>
</dbReference>
<evidence type="ECO:0000313" key="2">
    <source>
        <dbReference type="EMBL" id="NVO25839.1"/>
    </source>
</evidence>
<gene>
    <name evidence="2" type="ORF">HJ526_00275</name>
    <name evidence="1" type="ORF">HJ536_04280</name>
</gene>
<keyword evidence="3" id="KW-1185">Reference proteome</keyword>
<evidence type="ECO:0000313" key="3">
    <source>
        <dbReference type="Proteomes" id="UP000523601"/>
    </source>
</evidence>
<dbReference type="EMBL" id="JABCJE010000001">
    <property type="protein sequence ID" value="NVO22567.1"/>
    <property type="molecule type" value="Genomic_DNA"/>
</dbReference>
<protein>
    <submittedName>
        <fullName evidence="1">Antifreeze protein</fullName>
    </submittedName>
</protein>
<dbReference type="Proteomes" id="UP000592216">
    <property type="component" value="Unassembled WGS sequence"/>
</dbReference>
<proteinExistence type="predicted"/>
<dbReference type="AlphaFoldDB" id="A0A850PZ67"/>